<proteinExistence type="predicted"/>
<evidence type="ECO:0000256" key="4">
    <source>
        <dbReference type="ARBA" id="ARBA00023136"/>
    </source>
</evidence>
<evidence type="ECO:0000313" key="7">
    <source>
        <dbReference type="EMBL" id="SUQ20070.1"/>
    </source>
</evidence>
<accession>A0A380RWY3</accession>
<dbReference type="Proteomes" id="UP000255423">
    <property type="component" value="Unassembled WGS sequence"/>
</dbReference>
<dbReference type="RefSeq" id="WP_109572514.1">
    <property type="nucleotide sequence ID" value="NZ_UHJL01000001.1"/>
</dbReference>
<dbReference type="GO" id="GO:0140359">
    <property type="term" value="F:ABC-type transporter activity"/>
    <property type="evidence" value="ECO:0007669"/>
    <property type="project" value="InterPro"/>
</dbReference>
<sequence length="214" mass="23450">MLHVFKHELRLIFRDPRFWIPFIIPPVILAASQAIAVSRYGGEIMQGMESYMMLLLGCLMAPMGAPLAGDSFAGERERNSLELLQLSPIAPAKLFWGKLLAILPFPLVFALLAQLGYWFSHSEITATAAVASMLGALSAVLLTTAFSLMVSLRVKTVRAATHMTLFFIIPLLLLVQLGHETFLSNLFVPLVFLALSVVISVAVTFAGMKKFVSL</sequence>
<feature type="transmembrane region" description="Helical" evidence="5">
    <location>
        <begin position="50"/>
        <end position="73"/>
    </location>
</feature>
<feature type="transmembrane region" description="Helical" evidence="5">
    <location>
        <begin position="157"/>
        <end position="175"/>
    </location>
</feature>
<evidence type="ECO:0000256" key="2">
    <source>
        <dbReference type="ARBA" id="ARBA00022692"/>
    </source>
</evidence>
<comment type="subcellular location">
    <subcellularLocation>
        <location evidence="1">Membrane</location>
        <topology evidence="1">Multi-pass membrane protein</topology>
    </subcellularLocation>
</comment>
<feature type="transmembrane region" description="Helical" evidence="5">
    <location>
        <begin position="18"/>
        <end position="38"/>
    </location>
</feature>
<dbReference type="InterPro" id="IPR013525">
    <property type="entry name" value="ABC2_TM"/>
</dbReference>
<keyword evidence="2 5" id="KW-0812">Transmembrane</keyword>
<protein>
    <submittedName>
        <fullName evidence="7">ABC-2 type transporter</fullName>
    </submittedName>
</protein>
<evidence type="ECO:0000313" key="8">
    <source>
        <dbReference type="Proteomes" id="UP000255423"/>
    </source>
</evidence>
<feature type="transmembrane region" description="Helical" evidence="5">
    <location>
        <begin position="187"/>
        <end position="208"/>
    </location>
</feature>
<dbReference type="AlphaFoldDB" id="A0A380RWY3"/>
<reference evidence="7 8" key="1">
    <citation type="submission" date="2017-08" db="EMBL/GenBank/DDBJ databases">
        <authorList>
            <person name="de Groot N.N."/>
        </authorList>
    </citation>
    <scope>NUCLEOTIDE SEQUENCE [LARGE SCALE GENOMIC DNA]</scope>
    <source>
        <strain evidence="7 8">HM2</strain>
    </source>
</reference>
<feature type="transmembrane region" description="Helical" evidence="5">
    <location>
        <begin position="124"/>
        <end position="150"/>
    </location>
</feature>
<keyword evidence="3 5" id="KW-1133">Transmembrane helix</keyword>
<keyword evidence="4 5" id="KW-0472">Membrane</keyword>
<evidence type="ECO:0000256" key="5">
    <source>
        <dbReference type="SAM" id="Phobius"/>
    </source>
</evidence>
<feature type="transmembrane region" description="Helical" evidence="5">
    <location>
        <begin position="94"/>
        <end position="118"/>
    </location>
</feature>
<dbReference type="Pfam" id="PF01061">
    <property type="entry name" value="ABC2_membrane"/>
    <property type="match status" value="1"/>
</dbReference>
<evidence type="ECO:0000256" key="1">
    <source>
        <dbReference type="ARBA" id="ARBA00004141"/>
    </source>
</evidence>
<dbReference type="GO" id="GO:0016020">
    <property type="term" value="C:membrane"/>
    <property type="evidence" value="ECO:0007669"/>
    <property type="project" value="UniProtKB-SubCell"/>
</dbReference>
<name>A0A380RWY3_FIBSU</name>
<dbReference type="EMBL" id="UHJL01000001">
    <property type="protein sequence ID" value="SUQ20070.1"/>
    <property type="molecule type" value="Genomic_DNA"/>
</dbReference>
<evidence type="ECO:0000256" key="3">
    <source>
        <dbReference type="ARBA" id="ARBA00022989"/>
    </source>
</evidence>
<feature type="domain" description="ABC-2 type transporter transmembrane" evidence="6">
    <location>
        <begin position="4"/>
        <end position="174"/>
    </location>
</feature>
<evidence type="ECO:0000259" key="6">
    <source>
        <dbReference type="Pfam" id="PF01061"/>
    </source>
</evidence>
<gene>
    <name evidence="7" type="ORF">SAMN05661053_1323</name>
</gene>
<organism evidence="7 8">
    <name type="scientific">Fibrobacter succinogenes</name>
    <name type="common">Bacteroides succinogenes</name>
    <dbReference type="NCBI Taxonomy" id="833"/>
    <lineage>
        <taxon>Bacteria</taxon>
        <taxon>Pseudomonadati</taxon>
        <taxon>Fibrobacterota</taxon>
        <taxon>Fibrobacteria</taxon>
        <taxon>Fibrobacterales</taxon>
        <taxon>Fibrobacteraceae</taxon>
        <taxon>Fibrobacter</taxon>
    </lineage>
</organism>